<dbReference type="AlphaFoldDB" id="A0A6N6WFA5"/>
<reference evidence="1 2" key="1">
    <citation type="journal article" date="2020" name="Int. J. Syst. Evol. Microbiol.">
        <title>Paraburkholderia madseniana sp. nov., a phenolic acid-degrading bacterium isolated from acidic forest soil.</title>
        <authorList>
            <person name="Wilhelm R.C."/>
            <person name="Murphy S.J.L."/>
            <person name="Feriancek N.M."/>
            <person name="Karasz D.C."/>
            <person name="DeRito C.M."/>
            <person name="Newman J.D."/>
            <person name="Buckley D.H."/>
        </authorList>
    </citation>
    <scope>NUCLEOTIDE SEQUENCE [LARGE SCALE GENOMIC DNA]</scope>
    <source>
        <strain evidence="1 2">RP11</strain>
    </source>
</reference>
<evidence type="ECO:0000313" key="2">
    <source>
        <dbReference type="Proteomes" id="UP000463700"/>
    </source>
</evidence>
<protein>
    <submittedName>
        <fullName evidence="1">Uncharacterized protein</fullName>
    </submittedName>
</protein>
<dbReference type="Proteomes" id="UP000463700">
    <property type="component" value="Unassembled WGS sequence"/>
</dbReference>
<evidence type="ECO:0000313" key="1">
    <source>
        <dbReference type="EMBL" id="KAE8759305.1"/>
    </source>
</evidence>
<dbReference type="OrthoDB" id="9134694at2"/>
<organism evidence="1 2">
    <name type="scientific">Paraburkholderia madseniana</name>
    <dbReference type="NCBI Taxonomy" id="2599607"/>
    <lineage>
        <taxon>Bacteria</taxon>
        <taxon>Pseudomonadati</taxon>
        <taxon>Pseudomonadota</taxon>
        <taxon>Betaproteobacteria</taxon>
        <taxon>Burkholderiales</taxon>
        <taxon>Burkholderiaceae</taxon>
        <taxon>Paraburkholderia</taxon>
    </lineage>
</organism>
<dbReference type="RefSeq" id="WP_154560305.1">
    <property type="nucleotide sequence ID" value="NZ_VOSW01000023.1"/>
</dbReference>
<proteinExistence type="predicted"/>
<name>A0A6N6WFA5_9BURK</name>
<sequence>MSLPPRRLFSTGRTTRQRYTDRIQAVADRPGIFNILIDGQLRFRLEGESQWPAQWRLYAITDGARAAQCLAIENEYWDIVSQLECGAHWMPIENIRSVTRKAPADSTYARWPEYLRER</sequence>
<comment type="caution">
    <text evidence="1">The sequence shown here is derived from an EMBL/GenBank/DDBJ whole genome shotgun (WGS) entry which is preliminary data.</text>
</comment>
<gene>
    <name evidence="1" type="ORF">FSO04_14320</name>
</gene>
<accession>A0A6N6WFA5</accession>
<dbReference type="EMBL" id="VOSW01000023">
    <property type="protein sequence ID" value="KAE8759305.1"/>
    <property type="molecule type" value="Genomic_DNA"/>
</dbReference>